<dbReference type="HAMAP" id="MF_00187">
    <property type="entry name" value="FdhD"/>
    <property type="match status" value="1"/>
</dbReference>
<evidence type="ECO:0000256" key="3">
    <source>
        <dbReference type="HAMAP-Rule" id="MF_00187"/>
    </source>
</evidence>
<feature type="active site" description="Cysteine persulfide intermediate" evidence="3">
    <location>
        <position position="117"/>
    </location>
</feature>
<comment type="subcellular location">
    <subcellularLocation>
        <location evidence="3">Cytoplasm</location>
    </subcellularLocation>
</comment>
<dbReference type="PIRSF" id="PIRSF015626">
    <property type="entry name" value="FdhD"/>
    <property type="match status" value="1"/>
</dbReference>
<keyword evidence="5" id="KW-1185">Reference proteome</keyword>
<dbReference type="PANTHER" id="PTHR30592">
    <property type="entry name" value="FORMATE DEHYDROGENASE"/>
    <property type="match status" value="1"/>
</dbReference>
<name>A0ABW9XHB6_9SPHN</name>
<accession>A0ABW9XHB6</accession>
<evidence type="ECO:0000313" key="4">
    <source>
        <dbReference type="EMBL" id="NBC37906.1"/>
    </source>
</evidence>
<dbReference type="PANTHER" id="PTHR30592:SF1">
    <property type="entry name" value="SULFUR CARRIER PROTEIN FDHD"/>
    <property type="match status" value="1"/>
</dbReference>
<dbReference type="RefSeq" id="WP_161720428.1">
    <property type="nucleotide sequence ID" value="NZ_JAAAPO010000007.1"/>
</dbReference>
<reference evidence="5" key="1">
    <citation type="submission" date="2020-01" db="EMBL/GenBank/DDBJ databases">
        <title>Sphingomonas sp. strain CSW-10.</title>
        <authorList>
            <person name="Chen W.-M."/>
        </authorList>
    </citation>
    <scope>NUCLEOTIDE SEQUENCE [LARGE SCALE GENOMIC DNA]</scope>
    <source>
        <strain evidence="5">FSY-8</strain>
    </source>
</reference>
<dbReference type="EMBL" id="JAAAPO010000007">
    <property type="protein sequence ID" value="NBC37906.1"/>
    <property type="molecule type" value="Genomic_DNA"/>
</dbReference>
<protein>
    <recommendedName>
        <fullName evidence="3">Sulfur carrier protein FdhD</fullName>
    </recommendedName>
</protein>
<evidence type="ECO:0000313" key="5">
    <source>
        <dbReference type="Proteomes" id="UP000753724"/>
    </source>
</evidence>
<evidence type="ECO:0000256" key="1">
    <source>
        <dbReference type="ARBA" id="ARBA00022490"/>
    </source>
</evidence>
<keyword evidence="1 3" id="KW-0963">Cytoplasm</keyword>
<dbReference type="InterPro" id="IPR016193">
    <property type="entry name" value="Cytidine_deaminase-like"/>
</dbReference>
<comment type="function">
    <text evidence="3">Required for formate dehydrogenase (FDH) activity. Acts as a sulfur carrier protein that transfers sulfur from IscS to the molybdenum cofactor prior to its insertion into FDH.</text>
</comment>
<evidence type="ECO:0000256" key="2">
    <source>
        <dbReference type="ARBA" id="ARBA00023150"/>
    </source>
</evidence>
<dbReference type="Gene3D" id="3.10.20.10">
    <property type="match status" value="1"/>
</dbReference>
<dbReference type="SUPFAM" id="SSF53927">
    <property type="entry name" value="Cytidine deaminase-like"/>
    <property type="match status" value="1"/>
</dbReference>
<dbReference type="Proteomes" id="UP000753724">
    <property type="component" value="Unassembled WGS sequence"/>
</dbReference>
<dbReference type="NCBIfam" id="TIGR00129">
    <property type="entry name" value="fdhD_narQ"/>
    <property type="match status" value="1"/>
</dbReference>
<dbReference type="InterPro" id="IPR003786">
    <property type="entry name" value="FdhD"/>
</dbReference>
<comment type="caution">
    <text evidence="3">Lacks conserved residue(s) required for the propagation of feature annotation.</text>
</comment>
<comment type="caution">
    <text evidence="4">The sequence shown here is derived from an EMBL/GenBank/DDBJ whole genome shotgun (WGS) entry which is preliminary data.</text>
</comment>
<proteinExistence type="inferred from homology"/>
<dbReference type="Pfam" id="PF02634">
    <property type="entry name" value="FdhD-NarQ"/>
    <property type="match status" value="1"/>
</dbReference>
<organism evidence="4 5">
    <name type="scientific">Novosphingobium ovatum</name>
    <dbReference type="NCBI Taxonomy" id="1908523"/>
    <lineage>
        <taxon>Bacteria</taxon>
        <taxon>Pseudomonadati</taxon>
        <taxon>Pseudomonadota</taxon>
        <taxon>Alphaproteobacteria</taxon>
        <taxon>Sphingomonadales</taxon>
        <taxon>Sphingomonadaceae</taxon>
        <taxon>Novosphingobium</taxon>
    </lineage>
</organism>
<gene>
    <name evidence="3 4" type="primary">fdhD</name>
    <name evidence="4" type="ORF">GTZ99_15225</name>
</gene>
<sequence length="281" mass="28741">MTLPPPEMLPALPDGGGLVFRADGGSAAATRSWVPEVPVALEFNGLSYAVMMASPTDLADFASGFALSEGIATSADQITAITPVEVEQGWIIRTQVAGLDAARLSERVRARVAESSCGLCGIDNLAAIARPLPPVRFHSRVEPAAIFAALRALRGSQALGQATGAAHAAALCDGSGAILGLREDVGRHNAMDKLIGAAARAGLALGEGFVLSTARCSYEIVEKAVKAGATSLVTISLPTSMAVARAAVAGLSLWVLARDDSVTLAHDGALCVHPRALPPHP</sequence>
<keyword evidence="2 3" id="KW-0501">Molybdenum cofactor biosynthesis</keyword>
<comment type="similarity">
    <text evidence="3">Belongs to the FdhD family.</text>
</comment>
<dbReference type="Gene3D" id="3.40.140.10">
    <property type="entry name" value="Cytidine Deaminase, domain 2"/>
    <property type="match status" value="1"/>
</dbReference>